<protein>
    <submittedName>
        <fullName evidence="2">Uncharacterized protein</fullName>
    </submittedName>
</protein>
<comment type="caution">
    <text evidence="2">The sequence shown here is derived from an EMBL/GenBank/DDBJ whole genome shotgun (WGS) entry which is preliminary data.</text>
</comment>
<organism evidence="2 3">
    <name type="scientific">Brassica napus</name>
    <name type="common">Rape</name>
    <dbReference type="NCBI Taxonomy" id="3708"/>
    <lineage>
        <taxon>Eukaryota</taxon>
        <taxon>Viridiplantae</taxon>
        <taxon>Streptophyta</taxon>
        <taxon>Embryophyta</taxon>
        <taxon>Tracheophyta</taxon>
        <taxon>Spermatophyta</taxon>
        <taxon>Magnoliopsida</taxon>
        <taxon>eudicotyledons</taxon>
        <taxon>Gunneridae</taxon>
        <taxon>Pentapetalae</taxon>
        <taxon>rosids</taxon>
        <taxon>malvids</taxon>
        <taxon>Brassicales</taxon>
        <taxon>Brassicaceae</taxon>
        <taxon>Brassiceae</taxon>
        <taxon>Brassica</taxon>
    </lineage>
</organism>
<keyword evidence="3" id="KW-1185">Reference proteome</keyword>
<dbReference type="Proteomes" id="UP000824890">
    <property type="component" value="Unassembled WGS sequence"/>
</dbReference>
<evidence type="ECO:0000313" key="2">
    <source>
        <dbReference type="EMBL" id="KAH0857868.1"/>
    </source>
</evidence>
<evidence type="ECO:0000256" key="1">
    <source>
        <dbReference type="SAM" id="MobiDB-lite"/>
    </source>
</evidence>
<evidence type="ECO:0000313" key="3">
    <source>
        <dbReference type="Proteomes" id="UP000824890"/>
    </source>
</evidence>
<gene>
    <name evidence="2" type="ORF">HID58_086129</name>
</gene>
<feature type="compositionally biased region" description="Polar residues" evidence="1">
    <location>
        <begin position="90"/>
        <end position="100"/>
    </location>
</feature>
<accession>A0ABQ7XPP4</accession>
<dbReference type="EMBL" id="JAGKQM010000019">
    <property type="protein sequence ID" value="KAH0857868.1"/>
    <property type="molecule type" value="Genomic_DNA"/>
</dbReference>
<proteinExistence type="predicted"/>
<sequence>MSELKENEFVNWFKFYFLVSRGDPIQPWLEELAAGPKFVAVSYPMYCSRDLDVHNTQEIDLVVDFTGVGDNEVFSDSESDRGEFNDDFDSASSEYSSDPE</sequence>
<reference evidence="2 3" key="1">
    <citation type="submission" date="2021-05" db="EMBL/GenBank/DDBJ databases">
        <title>Genome Assembly of Synthetic Allotetraploid Brassica napus Reveals Homoeologous Exchanges between Subgenomes.</title>
        <authorList>
            <person name="Davis J.T."/>
        </authorList>
    </citation>
    <scope>NUCLEOTIDE SEQUENCE [LARGE SCALE GENOMIC DNA]</scope>
    <source>
        <strain evidence="3">cv. Da-Ae</strain>
        <tissue evidence="2">Seedling</tissue>
    </source>
</reference>
<feature type="region of interest" description="Disordered" evidence="1">
    <location>
        <begin position="73"/>
        <end position="100"/>
    </location>
</feature>
<name>A0ABQ7XPP4_BRANA</name>